<feature type="domain" description="RES" evidence="1">
    <location>
        <begin position="39"/>
        <end position="188"/>
    </location>
</feature>
<protein>
    <submittedName>
        <fullName evidence="2">RES family NAD+ phosphorylase</fullName>
    </submittedName>
</protein>
<organism evidence="2 3">
    <name type="scientific">Streptomyces phaeolivaceus</name>
    <dbReference type="NCBI Taxonomy" id="2653200"/>
    <lineage>
        <taxon>Bacteria</taxon>
        <taxon>Bacillati</taxon>
        <taxon>Actinomycetota</taxon>
        <taxon>Actinomycetes</taxon>
        <taxon>Kitasatosporales</taxon>
        <taxon>Streptomycetaceae</taxon>
        <taxon>Streptomyces</taxon>
    </lineage>
</organism>
<evidence type="ECO:0000259" key="1">
    <source>
        <dbReference type="SMART" id="SM00953"/>
    </source>
</evidence>
<proteinExistence type="predicted"/>
<dbReference type="Pfam" id="PF08808">
    <property type="entry name" value="RES"/>
    <property type="match status" value="1"/>
</dbReference>
<accession>A0A5P8JWX4</accession>
<dbReference type="SMART" id="SM00953">
    <property type="entry name" value="RES"/>
    <property type="match status" value="1"/>
</dbReference>
<gene>
    <name evidence="2" type="ORF">F9278_04370</name>
</gene>
<dbReference type="InterPro" id="IPR014914">
    <property type="entry name" value="RES_dom"/>
</dbReference>
<sequence>MARGAKLPEKGTADARKVVRKAGELLYRVHARRRRADGFNPEPQDHHFGGGRFDSTPNDTYAYLYAAPKPETAIIERFVRTLRFDGRGNHRVLPLRELEGRLLSQVRLARDVELVSLCSIPQLNAVQQSDWWLVESEPTEYAFTRRWGHWLRAEAPWADGFVWRSRLDGPNESLVLFGSAAESDLLTVTDEPSRVLDDEDGLRWLAATLEEYRVELGAVDPFPGIGS</sequence>
<dbReference type="EMBL" id="CP045096">
    <property type="protein sequence ID" value="QFQ95545.1"/>
    <property type="molecule type" value="Genomic_DNA"/>
</dbReference>
<evidence type="ECO:0000313" key="2">
    <source>
        <dbReference type="EMBL" id="QFQ95545.1"/>
    </source>
</evidence>
<dbReference type="AlphaFoldDB" id="A0A5P8JWX4"/>
<reference evidence="2 3" key="1">
    <citation type="submission" date="2019-10" db="EMBL/GenBank/DDBJ databases">
        <title>Streptomyces sp. strain GY16 isolated from leaves of Broussonetia papyrifera.</title>
        <authorList>
            <person name="Mo P."/>
        </authorList>
    </citation>
    <scope>NUCLEOTIDE SEQUENCE [LARGE SCALE GENOMIC DNA]</scope>
    <source>
        <strain evidence="2 3">GY16</strain>
    </source>
</reference>
<dbReference type="KEGG" id="sphv:F9278_04370"/>
<keyword evidence="3" id="KW-1185">Reference proteome</keyword>
<dbReference type="Proteomes" id="UP000327294">
    <property type="component" value="Chromosome"/>
</dbReference>
<name>A0A5P8JWX4_9ACTN</name>
<dbReference type="RefSeq" id="WP_152167078.1">
    <property type="nucleotide sequence ID" value="NZ_CP045096.1"/>
</dbReference>
<evidence type="ECO:0000313" key="3">
    <source>
        <dbReference type="Proteomes" id="UP000327294"/>
    </source>
</evidence>